<protein>
    <submittedName>
        <fullName evidence="1">Uncharacterized protein</fullName>
    </submittedName>
</protein>
<evidence type="ECO:0000313" key="1">
    <source>
        <dbReference type="EMBL" id="MBO2008799.1"/>
    </source>
</evidence>
<dbReference type="RefSeq" id="WP_208174438.1">
    <property type="nucleotide sequence ID" value="NZ_JAGETZ010000003.1"/>
</dbReference>
<organism evidence="1 2">
    <name type="scientific">Hymenobacter negativus</name>
    <dbReference type="NCBI Taxonomy" id="2795026"/>
    <lineage>
        <taxon>Bacteria</taxon>
        <taxon>Pseudomonadati</taxon>
        <taxon>Bacteroidota</taxon>
        <taxon>Cytophagia</taxon>
        <taxon>Cytophagales</taxon>
        <taxon>Hymenobacteraceae</taxon>
        <taxon>Hymenobacter</taxon>
    </lineage>
</organism>
<proteinExistence type="predicted"/>
<accession>A0ABS3QDA0</accession>
<dbReference type="EMBL" id="JAGETZ010000003">
    <property type="protein sequence ID" value="MBO2008799.1"/>
    <property type="molecule type" value="Genomic_DNA"/>
</dbReference>
<name>A0ABS3QDA0_9BACT</name>
<comment type="caution">
    <text evidence="1">The sequence shown here is derived from an EMBL/GenBank/DDBJ whole genome shotgun (WGS) entry which is preliminary data.</text>
</comment>
<reference evidence="1 2" key="1">
    <citation type="submission" date="2021-03" db="EMBL/GenBank/DDBJ databases">
        <authorList>
            <person name="Kim M.K."/>
        </authorList>
    </citation>
    <scope>NUCLEOTIDE SEQUENCE [LARGE SCALE GENOMIC DNA]</scope>
    <source>
        <strain evidence="1 2">BT442</strain>
    </source>
</reference>
<evidence type="ECO:0000313" key="2">
    <source>
        <dbReference type="Proteomes" id="UP000664369"/>
    </source>
</evidence>
<keyword evidence="2" id="KW-1185">Reference proteome</keyword>
<sequence>MEPLALQLVPNPARDQVRLPELASTDRVRLLDACGRTMRTGTGPSLSLTCLALALYVLQATTERQIVHTARLLAD</sequence>
<dbReference type="Proteomes" id="UP000664369">
    <property type="component" value="Unassembled WGS sequence"/>
</dbReference>
<gene>
    <name evidence="1" type="ORF">J4E00_07025</name>
</gene>